<organism evidence="2 3">
    <name type="scientific">Cutaneotrichosporon cavernicola</name>
    <dbReference type="NCBI Taxonomy" id="279322"/>
    <lineage>
        <taxon>Eukaryota</taxon>
        <taxon>Fungi</taxon>
        <taxon>Dikarya</taxon>
        <taxon>Basidiomycota</taxon>
        <taxon>Agaricomycotina</taxon>
        <taxon>Tremellomycetes</taxon>
        <taxon>Trichosporonales</taxon>
        <taxon>Trichosporonaceae</taxon>
        <taxon>Cutaneotrichosporon</taxon>
    </lineage>
</organism>
<feature type="compositionally biased region" description="Polar residues" evidence="1">
    <location>
        <begin position="131"/>
        <end position="163"/>
    </location>
</feature>
<dbReference type="Proteomes" id="UP001233271">
    <property type="component" value="Chromosome 2"/>
</dbReference>
<evidence type="ECO:0000256" key="1">
    <source>
        <dbReference type="SAM" id="MobiDB-lite"/>
    </source>
</evidence>
<dbReference type="AlphaFoldDB" id="A0AA48I142"/>
<proteinExistence type="predicted"/>
<gene>
    <name evidence="2" type="ORF">CcaverHIS019_0205480</name>
</gene>
<sequence length="338" mass="34480">MLSTLASAPSFAPNQTPLSSGPSSTASYSSVQSQSFPQNGQPPGYVATTPQVQPNGLPASANIVTPFSSTASLSGSSPHRTELSQTSSYSSSPHSAAAPLDQSPQISASPYTGSMALSSFNASLSTSSWSPSGNLATQHQPGQIPQGPSNSHQAQGTVTQQQAYGVFSEQSHKSSPVSGPYQTKASKATRVQTLAPAAAARVQDIARRCAIAAKATRTTERAASNTSRSTGTGSSGSPGDHRRASVSDASGTVSLVPPFSELSPHGSGSTDMPPPPVPRQGQMGIPSTSFPAQQMNVNGKVPTDAQSYAAFVPKAPGQSQQTLGPPAQPWSWPPSAPI</sequence>
<feature type="compositionally biased region" description="Polar residues" evidence="1">
    <location>
        <begin position="102"/>
        <end position="117"/>
    </location>
</feature>
<protein>
    <submittedName>
        <fullName evidence="2">Uncharacterized protein</fullName>
    </submittedName>
</protein>
<dbReference type="EMBL" id="AP028213">
    <property type="protein sequence ID" value="BEI89186.1"/>
    <property type="molecule type" value="Genomic_DNA"/>
</dbReference>
<feature type="region of interest" description="Disordered" evidence="1">
    <location>
        <begin position="1"/>
        <end position="190"/>
    </location>
</feature>
<evidence type="ECO:0000313" key="3">
    <source>
        <dbReference type="Proteomes" id="UP001233271"/>
    </source>
</evidence>
<feature type="compositionally biased region" description="Polar residues" evidence="1">
    <location>
        <begin position="1"/>
        <end position="18"/>
    </location>
</feature>
<dbReference type="RefSeq" id="XP_060454452.1">
    <property type="nucleotide sequence ID" value="XM_060597572.1"/>
</dbReference>
<feature type="compositionally biased region" description="Polar residues" evidence="1">
    <location>
        <begin position="285"/>
        <end position="297"/>
    </location>
</feature>
<feature type="compositionally biased region" description="Low complexity" evidence="1">
    <location>
        <begin position="214"/>
        <end position="237"/>
    </location>
</feature>
<accession>A0AA48I142</accession>
<name>A0AA48I142_9TREE</name>
<feature type="compositionally biased region" description="Low complexity" evidence="1">
    <location>
        <begin position="84"/>
        <end position="98"/>
    </location>
</feature>
<dbReference type="GeneID" id="85493057"/>
<reference evidence="2" key="1">
    <citation type="journal article" date="2023" name="BMC Genomics">
        <title>Chromosome-level genome assemblies of Cutaneotrichosporon spp. (Trichosporonales, Basidiomycota) reveal imbalanced evolution between nucleotide sequences and chromosome synteny.</title>
        <authorList>
            <person name="Kobayashi Y."/>
            <person name="Kayamori A."/>
            <person name="Aoki K."/>
            <person name="Shiwa Y."/>
            <person name="Matsutani M."/>
            <person name="Fujita N."/>
            <person name="Sugita T."/>
            <person name="Iwasaki W."/>
            <person name="Tanaka N."/>
            <person name="Takashima M."/>
        </authorList>
    </citation>
    <scope>NUCLEOTIDE SEQUENCE</scope>
    <source>
        <strain evidence="2">HIS019</strain>
    </source>
</reference>
<keyword evidence="3" id="KW-1185">Reference proteome</keyword>
<feature type="compositionally biased region" description="Polar residues" evidence="1">
    <location>
        <begin position="62"/>
        <end position="78"/>
    </location>
</feature>
<evidence type="ECO:0000313" key="2">
    <source>
        <dbReference type="EMBL" id="BEI89186.1"/>
    </source>
</evidence>
<dbReference type="KEGG" id="ccac:CcaHIS019_0205480"/>
<feature type="compositionally biased region" description="Polar residues" evidence="1">
    <location>
        <begin position="173"/>
        <end position="190"/>
    </location>
</feature>
<feature type="compositionally biased region" description="Pro residues" evidence="1">
    <location>
        <begin position="326"/>
        <end position="338"/>
    </location>
</feature>
<feature type="compositionally biased region" description="Low complexity" evidence="1">
    <location>
        <begin position="118"/>
        <end position="130"/>
    </location>
</feature>
<feature type="compositionally biased region" description="Low complexity" evidence="1">
    <location>
        <begin position="19"/>
        <end position="38"/>
    </location>
</feature>
<feature type="region of interest" description="Disordered" evidence="1">
    <location>
        <begin position="214"/>
        <end position="338"/>
    </location>
</feature>